<evidence type="ECO:0000259" key="2">
    <source>
        <dbReference type="Pfam" id="PF25381"/>
    </source>
</evidence>
<evidence type="ECO:0000313" key="3">
    <source>
        <dbReference type="EMBL" id="KGK36563.1"/>
    </source>
</evidence>
<feature type="non-terminal residue" evidence="3">
    <location>
        <position position="1"/>
    </location>
</feature>
<accession>A0A099NUR0</accession>
<dbReference type="InterPro" id="IPR058155">
    <property type="entry name" value="Skg3/CAF120-like_PH"/>
</dbReference>
<dbReference type="Proteomes" id="UP000029867">
    <property type="component" value="Unassembled WGS sequence"/>
</dbReference>
<reference evidence="4" key="1">
    <citation type="journal article" date="2014" name="Microb. Cell Fact.">
        <title>Exploiting Issatchenkia orientalis SD108 for succinic acid production.</title>
        <authorList>
            <person name="Xiao H."/>
            <person name="Shao Z."/>
            <person name="Jiang Y."/>
            <person name="Dole S."/>
            <person name="Zhao H."/>
        </authorList>
    </citation>
    <scope>NUCLEOTIDE SEQUENCE [LARGE SCALE GENOMIC DNA]</scope>
    <source>
        <strain evidence="4">SD108</strain>
    </source>
</reference>
<feature type="compositionally biased region" description="Low complexity" evidence="1">
    <location>
        <begin position="239"/>
        <end position="264"/>
    </location>
</feature>
<feature type="domain" description="Skg3/CAF120-like PH-like" evidence="2">
    <location>
        <begin position="299"/>
        <end position="357"/>
    </location>
</feature>
<proteinExistence type="predicted"/>
<dbReference type="EMBL" id="JQFK01000063">
    <property type="protein sequence ID" value="KGK36563.1"/>
    <property type="molecule type" value="Genomic_DNA"/>
</dbReference>
<name>A0A099NUR0_PICKU</name>
<organism evidence="3 4">
    <name type="scientific">Pichia kudriavzevii</name>
    <name type="common">Yeast</name>
    <name type="synonym">Issatchenkia orientalis</name>
    <dbReference type="NCBI Taxonomy" id="4909"/>
    <lineage>
        <taxon>Eukaryota</taxon>
        <taxon>Fungi</taxon>
        <taxon>Dikarya</taxon>
        <taxon>Ascomycota</taxon>
        <taxon>Saccharomycotina</taxon>
        <taxon>Pichiomycetes</taxon>
        <taxon>Pichiales</taxon>
        <taxon>Pichiaceae</taxon>
        <taxon>Pichia</taxon>
    </lineage>
</organism>
<dbReference type="AlphaFoldDB" id="A0A099NUR0"/>
<evidence type="ECO:0000313" key="4">
    <source>
        <dbReference type="Proteomes" id="UP000029867"/>
    </source>
</evidence>
<comment type="caution">
    <text evidence="3">The sequence shown here is derived from an EMBL/GenBank/DDBJ whole genome shotgun (WGS) entry which is preliminary data.</text>
</comment>
<gene>
    <name evidence="3" type="ORF">JL09_g4268</name>
</gene>
<dbReference type="VEuPathDB" id="FungiDB:C5L36_0A07000"/>
<sequence>AQNWNEAAFDLVGNDISIHSDLEDPIIINICDCEVSLDSQNPLLFSISITNKSVIFFQLHSEHEVPSFYSAILLCKFEYQHLQQAYTGALLSSQAIHYSDIKTLLSPNNKNIKEEWCVVRFPFLNDKWVRCLVVVKPNNKVEIYSSSSKTKKCLLATINNGISTYTIYPNDPSQILNNSLLRVYAHTYINESLLNSILNDDTKSSLNTDSIISKPKSKSRSRANSFTITKRLSSLSLRSQDSAPLSSTPSGTPSIISRSNSRSNSRNHRRLLSVDTSLSIDTTVSDSSFSNSKVPKKLHKKSILKTHLVYLIPESHPSVKPCEIMLRLLIPLLNSFTLYGRPAKFISSKTDKNSLLFGLPQLPNTYYLSTSSAEQLVRLNMDNAKRENWTSSDWILILKELLGKLMENGWTGGSYVGDLGALNVNLPANRGNDNRLPSYDPMEDFIDRSSTATSVLA</sequence>
<protein>
    <recommendedName>
        <fullName evidence="2">Skg3/CAF120-like PH-like domain-containing protein</fullName>
    </recommendedName>
</protein>
<dbReference type="HOGENOM" id="CLU_017094_1_0_1"/>
<evidence type="ECO:0000256" key="1">
    <source>
        <dbReference type="SAM" id="MobiDB-lite"/>
    </source>
</evidence>
<dbReference type="eggNOG" id="ENOG502RYUU">
    <property type="taxonomic scope" value="Eukaryota"/>
</dbReference>
<feature type="region of interest" description="Disordered" evidence="1">
    <location>
        <begin position="239"/>
        <end position="268"/>
    </location>
</feature>
<feature type="domain" description="Skg3/CAF120-like PH-like" evidence="2">
    <location>
        <begin position="98"/>
        <end position="196"/>
    </location>
</feature>
<dbReference type="Pfam" id="PF25381">
    <property type="entry name" value="PH_26"/>
    <property type="match status" value="2"/>
</dbReference>